<comment type="caution">
    <text evidence="1">The sequence shown here is derived from an EMBL/GenBank/DDBJ whole genome shotgun (WGS) entry which is preliminary data.</text>
</comment>
<organism evidence="1 2">
    <name type="scientific">Hyalomma asiaticum</name>
    <name type="common">Tick</name>
    <dbReference type="NCBI Taxonomy" id="266040"/>
    <lineage>
        <taxon>Eukaryota</taxon>
        <taxon>Metazoa</taxon>
        <taxon>Ecdysozoa</taxon>
        <taxon>Arthropoda</taxon>
        <taxon>Chelicerata</taxon>
        <taxon>Arachnida</taxon>
        <taxon>Acari</taxon>
        <taxon>Parasitiformes</taxon>
        <taxon>Ixodida</taxon>
        <taxon>Ixodoidea</taxon>
        <taxon>Ixodidae</taxon>
        <taxon>Hyalomminae</taxon>
        <taxon>Hyalomma</taxon>
    </lineage>
</organism>
<protein>
    <submittedName>
        <fullName evidence="1">Uncharacterized protein</fullName>
    </submittedName>
</protein>
<proteinExistence type="predicted"/>
<name>A0ACB7RYQ6_HYAAI</name>
<dbReference type="EMBL" id="CM023486">
    <property type="protein sequence ID" value="KAH6927640.1"/>
    <property type="molecule type" value="Genomic_DNA"/>
</dbReference>
<evidence type="ECO:0000313" key="2">
    <source>
        <dbReference type="Proteomes" id="UP000821845"/>
    </source>
</evidence>
<sequence length="333" mass="36967">MGAAAEAALLCTTVVREILQCMSVEDLFNCARYDPLWEEMALPLLSKRLRFFILCEDNIESPFVSKELTTELRFRLRVAERASRSPALGITFCSAKQYDASSLSSCFPSETSVVRIDVRCPIWAQQHGLGDCRAACLCVLVLFDVPGAIFESEWSPFPTYEHPTKESPVRFALYATSAFSKTVFKNSHRMDRMASCVLWTSRLRVLKPPSRSRFLPHAYWGAMIFGEKVRATTVKFRERTSLLQMSEHLDDVRSEFGDVEGALVLVLQENDLDTSVMQAVCSVFTGATAVVGTSCGLCLDENLFVTTEPDVAPEACAILKSAVVVAVLDTART</sequence>
<reference evidence="1" key="1">
    <citation type="submission" date="2020-05" db="EMBL/GenBank/DDBJ databases">
        <title>Large-scale comparative analyses of tick genomes elucidate their genetic diversity and vector capacities.</title>
        <authorList>
            <person name="Jia N."/>
            <person name="Wang J."/>
            <person name="Shi W."/>
            <person name="Du L."/>
            <person name="Sun Y."/>
            <person name="Zhan W."/>
            <person name="Jiang J."/>
            <person name="Wang Q."/>
            <person name="Zhang B."/>
            <person name="Ji P."/>
            <person name="Sakyi L.B."/>
            <person name="Cui X."/>
            <person name="Yuan T."/>
            <person name="Jiang B."/>
            <person name="Yang W."/>
            <person name="Lam T.T.-Y."/>
            <person name="Chang Q."/>
            <person name="Ding S."/>
            <person name="Wang X."/>
            <person name="Zhu J."/>
            <person name="Ruan X."/>
            <person name="Zhao L."/>
            <person name="Wei J."/>
            <person name="Que T."/>
            <person name="Du C."/>
            <person name="Cheng J."/>
            <person name="Dai P."/>
            <person name="Han X."/>
            <person name="Huang E."/>
            <person name="Gao Y."/>
            <person name="Liu J."/>
            <person name="Shao H."/>
            <person name="Ye R."/>
            <person name="Li L."/>
            <person name="Wei W."/>
            <person name="Wang X."/>
            <person name="Wang C."/>
            <person name="Yang T."/>
            <person name="Huo Q."/>
            <person name="Li W."/>
            <person name="Guo W."/>
            <person name="Chen H."/>
            <person name="Zhou L."/>
            <person name="Ni X."/>
            <person name="Tian J."/>
            <person name="Zhou Y."/>
            <person name="Sheng Y."/>
            <person name="Liu T."/>
            <person name="Pan Y."/>
            <person name="Xia L."/>
            <person name="Li J."/>
            <person name="Zhao F."/>
            <person name="Cao W."/>
        </authorList>
    </citation>
    <scope>NUCLEOTIDE SEQUENCE</scope>
    <source>
        <strain evidence="1">Hyas-2018</strain>
    </source>
</reference>
<evidence type="ECO:0000313" key="1">
    <source>
        <dbReference type="EMBL" id="KAH6927640.1"/>
    </source>
</evidence>
<accession>A0ACB7RYQ6</accession>
<dbReference type="Proteomes" id="UP000821845">
    <property type="component" value="Chromosome 6"/>
</dbReference>
<keyword evidence="2" id="KW-1185">Reference proteome</keyword>
<gene>
    <name evidence="1" type="ORF">HPB50_006345</name>
</gene>